<evidence type="ECO:0000259" key="8">
    <source>
        <dbReference type="Pfam" id="PF01120"/>
    </source>
</evidence>
<sequence length="357" mass="41754">MVPNKMKSINWFTNARFGMFIHWGLYAIPARGEWVRSQERISNEDYEIYFREFNPINYDPQKWAQLAKYAGMKYAVMTAKHHDGFCLFDSKLTDYKSTNTPAKRDFIKEYVDAFRKENLRVGLYYSLLDWHHDEYPAYNDPYHPMRGNELFRNKKYDFSKYIDYMHGQVRELTTNYGKLYILWFDFSYDDKTGDTWRASDLVKMVRSNQPEILINSRLGGNLKSINPEIYAGDFATPEQMIPAEGIFDELGNPVPWEACITMNDHWGYCAVDKNFKSAKQIIRLLVECVSKDGNLLLNVGPNAKGEIPEESVEVLLQIGKWMNKNSDSIYNCGSSELPKPEWGRYTKNGKKTICTYF</sequence>
<dbReference type="GO" id="GO:0005764">
    <property type="term" value="C:lysosome"/>
    <property type="evidence" value="ECO:0007669"/>
    <property type="project" value="TreeGrafter"/>
</dbReference>
<dbReference type="PRINTS" id="PR00741">
    <property type="entry name" value="GLHYDRLASE29"/>
</dbReference>
<organism evidence="9 10">
    <name type="scientific">Thermoanaerobacterium thermosaccharolyticum</name>
    <name type="common">Clostridium thermosaccharolyticum</name>
    <dbReference type="NCBI Taxonomy" id="1517"/>
    <lineage>
        <taxon>Bacteria</taxon>
        <taxon>Bacillati</taxon>
        <taxon>Bacillota</taxon>
        <taxon>Clostridia</taxon>
        <taxon>Thermoanaerobacterales</taxon>
        <taxon>Thermoanaerobacteraceae</taxon>
        <taxon>Thermoanaerobacterium</taxon>
    </lineage>
</organism>
<dbReference type="RefSeq" id="WP_217348792.1">
    <property type="nucleotide sequence ID" value="NZ_CP016893.1"/>
</dbReference>
<reference evidence="9 10" key="1">
    <citation type="submission" date="2016-08" db="EMBL/GenBank/DDBJ databases">
        <title>A novel genetic cassette of butanologenic Thermoanaerobacterium thermosaccharolyticum that directly convert cellulose to butanol.</title>
        <authorList>
            <person name="Li T."/>
            <person name="He J."/>
        </authorList>
    </citation>
    <scope>NUCLEOTIDE SEQUENCE [LARGE SCALE GENOMIC DNA]</scope>
    <source>
        <strain evidence="9 10">TG57</strain>
    </source>
</reference>
<evidence type="ECO:0000256" key="1">
    <source>
        <dbReference type="ARBA" id="ARBA00004071"/>
    </source>
</evidence>
<comment type="function">
    <text evidence="1">Alpha-L-fucosidase is responsible for hydrolyzing the alpha-1,6-linked fucose joined to the reducing-end N-acetylglucosamine of the carbohydrate moieties of glycoproteins.</text>
</comment>
<keyword evidence="4" id="KW-0732">Signal</keyword>
<feature type="site" description="May be important for catalysis" evidence="7">
    <location>
        <position position="259"/>
    </location>
</feature>
<feature type="domain" description="Glycoside hydrolase family 29 N-terminal" evidence="8">
    <location>
        <begin position="5"/>
        <end position="326"/>
    </location>
</feature>
<dbReference type="PANTHER" id="PTHR10030">
    <property type="entry name" value="ALPHA-L-FUCOSIDASE"/>
    <property type="match status" value="1"/>
</dbReference>
<dbReference type="PIRSF" id="PIRSF001092">
    <property type="entry name" value="Alpha-L-fucosidase"/>
    <property type="match status" value="1"/>
</dbReference>
<dbReference type="AlphaFoldDB" id="A0A223I0G6"/>
<evidence type="ECO:0000256" key="4">
    <source>
        <dbReference type="ARBA" id="ARBA00022729"/>
    </source>
</evidence>
<dbReference type="EMBL" id="CP016893">
    <property type="protein sequence ID" value="AST58218.1"/>
    <property type="molecule type" value="Genomic_DNA"/>
</dbReference>
<dbReference type="InterPro" id="IPR057739">
    <property type="entry name" value="Glyco_hydro_29_N"/>
</dbReference>
<dbReference type="InterPro" id="IPR016286">
    <property type="entry name" value="FUC_metazoa-typ"/>
</dbReference>
<dbReference type="SMR" id="A0A223I0G6"/>
<dbReference type="PANTHER" id="PTHR10030:SF37">
    <property type="entry name" value="ALPHA-L-FUCOSIDASE-RELATED"/>
    <property type="match status" value="1"/>
</dbReference>
<comment type="similarity">
    <text evidence="2">Belongs to the glycosyl hydrolase 29 family.</text>
</comment>
<gene>
    <name evidence="9" type="primary">fuc1</name>
    <name evidence="9" type="ORF">Thert_02303</name>
</gene>
<evidence type="ECO:0000313" key="9">
    <source>
        <dbReference type="EMBL" id="AST58218.1"/>
    </source>
</evidence>
<dbReference type="EC" id="3.2.1.51" evidence="3"/>
<proteinExistence type="inferred from homology"/>
<keyword evidence="5" id="KW-0378">Hydrolase</keyword>
<evidence type="ECO:0000256" key="2">
    <source>
        <dbReference type="ARBA" id="ARBA00007951"/>
    </source>
</evidence>
<evidence type="ECO:0000256" key="6">
    <source>
        <dbReference type="ARBA" id="ARBA00023295"/>
    </source>
</evidence>
<dbReference type="InterPro" id="IPR000933">
    <property type="entry name" value="Glyco_hydro_29"/>
</dbReference>
<evidence type="ECO:0000256" key="5">
    <source>
        <dbReference type="ARBA" id="ARBA00022801"/>
    </source>
</evidence>
<dbReference type="SMART" id="SM00812">
    <property type="entry name" value="Alpha_L_fucos"/>
    <property type="match status" value="1"/>
</dbReference>
<dbReference type="SUPFAM" id="SSF51445">
    <property type="entry name" value="(Trans)glycosidases"/>
    <property type="match status" value="1"/>
</dbReference>
<dbReference type="GO" id="GO:0004560">
    <property type="term" value="F:alpha-L-fucosidase activity"/>
    <property type="evidence" value="ECO:0007669"/>
    <property type="project" value="InterPro"/>
</dbReference>
<dbReference type="GO" id="GO:0006004">
    <property type="term" value="P:fucose metabolic process"/>
    <property type="evidence" value="ECO:0007669"/>
    <property type="project" value="InterPro"/>
</dbReference>
<dbReference type="Gene3D" id="3.20.20.80">
    <property type="entry name" value="Glycosidases"/>
    <property type="match status" value="1"/>
</dbReference>
<dbReference type="GO" id="GO:0016139">
    <property type="term" value="P:glycoside catabolic process"/>
    <property type="evidence" value="ECO:0007669"/>
    <property type="project" value="TreeGrafter"/>
</dbReference>
<dbReference type="InterPro" id="IPR017853">
    <property type="entry name" value="GH"/>
</dbReference>
<name>A0A223I0G6_THETR</name>
<protein>
    <recommendedName>
        <fullName evidence="3">alpha-L-fucosidase</fullName>
        <ecNumber evidence="3">3.2.1.51</ecNumber>
    </recommendedName>
</protein>
<evidence type="ECO:0000256" key="7">
    <source>
        <dbReference type="PIRSR" id="PIRSR001092-1"/>
    </source>
</evidence>
<evidence type="ECO:0000313" key="10">
    <source>
        <dbReference type="Proteomes" id="UP000214975"/>
    </source>
</evidence>
<accession>A0A223I0G6</accession>
<dbReference type="Proteomes" id="UP000214975">
    <property type="component" value="Chromosome"/>
</dbReference>
<dbReference type="Pfam" id="PF01120">
    <property type="entry name" value="Alpha_L_fucos"/>
    <property type="match status" value="1"/>
</dbReference>
<evidence type="ECO:0000256" key="3">
    <source>
        <dbReference type="ARBA" id="ARBA00012662"/>
    </source>
</evidence>
<keyword evidence="6" id="KW-0326">Glycosidase</keyword>